<feature type="non-terminal residue" evidence="1">
    <location>
        <position position="133"/>
    </location>
</feature>
<accession>A0AAV2RE03</accession>
<keyword evidence="2" id="KW-1185">Reference proteome</keyword>
<name>A0AAV2RE03_MEGNR</name>
<dbReference type="EMBL" id="CAXKWB010020173">
    <property type="protein sequence ID" value="CAL4122439.1"/>
    <property type="molecule type" value="Genomic_DNA"/>
</dbReference>
<feature type="non-terminal residue" evidence="1">
    <location>
        <position position="1"/>
    </location>
</feature>
<comment type="caution">
    <text evidence="1">The sequence shown here is derived from an EMBL/GenBank/DDBJ whole genome shotgun (WGS) entry which is preliminary data.</text>
</comment>
<gene>
    <name evidence="1" type="ORF">MNOR_LOCUS23161</name>
</gene>
<protein>
    <submittedName>
        <fullName evidence="1">Uncharacterized protein</fullName>
    </submittedName>
</protein>
<sequence length="133" mass="14116">CTIKPVCTEAKGGCIIGKCPSGEKTIPNGCDGKDCTCCAPPEPCEQYYRCTDQGGECQDKKTECKGTITSPGDCIDKDCHCCIPKPKCKKSTCKGGVEGKCKTRCKGKWQDTGAGCEKDGMDIDCKCCAKIPP</sequence>
<evidence type="ECO:0000313" key="2">
    <source>
        <dbReference type="Proteomes" id="UP001497623"/>
    </source>
</evidence>
<proteinExistence type="predicted"/>
<dbReference type="Proteomes" id="UP001497623">
    <property type="component" value="Unassembled WGS sequence"/>
</dbReference>
<evidence type="ECO:0000313" key="1">
    <source>
        <dbReference type="EMBL" id="CAL4122439.1"/>
    </source>
</evidence>
<organism evidence="1 2">
    <name type="scientific">Meganyctiphanes norvegica</name>
    <name type="common">Northern krill</name>
    <name type="synonym">Thysanopoda norvegica</name>
    <dbReference type="NCBI Taxonomy" id="48144"/>
    <lineage>
        <taxon>Eukaryota</taxon>
        <taxon>Metazoa</taxon>
        <taxon>Ecdysozoa</taxon>
        <taxon>Arthropoda</taxon>
        <taxon>Crustacea</taxon>
        <taxon>Multicrustacea</taxon>
        <taxon>Malacostraca</taxon>
        <taxon>Eumalacostraca</taxon>
        <taxon>Eucarida</taxon>
        <taxon>Euphausiacea</taxon>
        <taxon>Euphausiidae</taxon>
        <taxon>Meganyctiphanes</taxon>
    </lineage>
</organism>
<reference evidence="1 2" key="1">
    <citation type="submission" date="2024-05" db="EMBL/GenBank/DDBJ databases">
        <authorList>
            <person name="Wallberg A."/>
        </authorList>
    </citation>
    <scope>NUCLEOTIDE SEQUENCE [LARGE SCALE GENOMIC DNA]</scope>
</reference>
<dbReference type="AlphaFoldDB" id="A0AAV2RE03"/>